<evidence type="ECO:0000256" key="10">
    <source>
        <dbReference type="ARBA" id="ARBA00023004"/>
    </source>
</evidence>
<evidence type="ECO:0000256" key="8">
    <source>
        <dbReference type="ARBA" id="ARBA00022982"/>
    </source>
</evidence>
<proteinExistence type="inferred from homology"/>
<dbReference type="Proteomes" id="UP001562159">
    <property type="component" value="Unassembled WGS sequence"/>
</dbReference>
<evidence type="ECO:0000256" key="9">
    <source>
        <dbReference type="ARBA" id="ARBA00022989"/>
    </source>
</evidence>
<feature type="transmembrane region" description="Helical" evidence="13">
    <location>
        <begin position="54"/>
        <end position="74"/>
    </location>
</feature>
<feature type="transmembrane region" description="Helical" evidence="13">
    <location>
        <begin position="99"/>
        <end position="118"/>
    </location>
</feature>
<keyword evidence="10" id="KW-0408">Iron</keyword>
<organism evidence="15 16">
    <name type="scientific">Rhodanobacter humi</name>
    <dbReference type="NCBI Taxonomy" id="1888173"/>
    <lineage>
        <taxon>Bacteria</taxon>
        <taxon>Pseudomonadati</taxon>
        <taxon>Pseudomonadota</taxon>
        <taxon>Gammaproteobacteria</taxon>
        <taxon>Lysobacterales</taxon>
        <taxon>Rhodanobacteraceae</taxon>
        <taxon>Rhodanobacter</taxon>
    </lineage>
</organism>
<keyword evidence="11 13" id="KW-0472">Membrane</keyword>
<dbReference type="PANTHER" id="PTHR30529:SF1">
    <property type="entry name" value="CYTOCHROME B561 HOMOLOG 2"/>
    <property type="match status" value="1"/>
</dbReference>
<name>A0ABV4AQ59_9GAMM</name>
<keyword evidence="8" id="KW-0249">Electron transport</keyword>
<evidence type="ECO:0000256" key="5">
    <source>
        <dbReference type="ARBA" id="ARBA00022617"/>
    </source>
</evidence>
<dbReference type="PANTHER" id="PTHR30529">
    <property type="entry name" value="CYTOCHROME B561"/>
    <property type="match status" value="1"/>
</dbReference>
<evidence type="ECO:0000313" key="16">
    <source>
        <dbReference type="Proteomes" id="UP001562159"/>
    </source>
</evidence>
<evidence type="ECO:0000259" key="14">
    <source>
        <dbReference type="Pfam" id="PF01292"/>
    </source>
</evidence>
<keyword evidence="16" id="KW-1185">Reference proteome</keyword>
<sequence length="188" mass="20911">MMQTSSTVAARAAAIRYDRTTIVLHWLTALLVLVLFALAMLWDFLPRATRTQMHSLHISLGIVLAAVLLLRLAWRATRGRRLPMAAEGVQGKAATAMHYLLYLLLAVQVILGFAWRWAQAETFQFFGLFPLRFATVRNGPLAHTFGDLHDIVGWTIVILAGLHATVALVHHYVLKDGVLRRMTGDSGT</sequence>
<feature type="transmembrane region" description="Helical" evidence="13">
    <location>
        <begin position="21"/>
        <end position="42"/>
    </location>
</feature>
<comment type="subcellular location">
    <subcellularLocation>
        <location evidence="2">Cell membrane</location>
        <topology evidence="2">Multi-pass membrane protein</topology>
    </subcellularLocation>
</comment>
<feature type="domain" description="Cytochrome b561 bacterial/Ni-hydrogenase" evidence="14">
    <location>
        <begin position="16"/>
        <end position="184"/>
    </location>
</feature>
<evidence type="ECO:0000256" key="11">
    <source>
        <dbReference type="ARBA" id="ARBA00023136"/>
    </source>
</evidence>
<dbReference type="Gene3D" id="1.20.950.20">
    <property type="entry name" value="Transmembrane di-heme cytochromes, Chain C"/>
    <property type="match status" value="1"/>
</dbReference>
<evidence type="ECO:0000256" key="2">
    <source>
        <dbReference type="ARBA" id="ARBA00004651"/>
    </source>
</evidence>
<keyword evidence="4" id="KW-1003">Cell membrane</keyword>
<comment type="similarity">
    <text evidence="12">Belongs to the cytochrome b561 family.</text>
</comment>
<dbReference type="EMBL" id="JBGBPY010000001">
    <property type="protein sequence ID" value="MEY2182500.1"/>
    <property type="molecule type" value="Genomic_DNA"/>
</dbReference>
<protein>
    <submittedName>
        <fullName evidence="15">Cytochrome b</fullName>
    </submittedName>
</protein>
<gene>
    <name evidence="15" type="ORF">AB7878_08735</name>
</gene>
<reference evidence="15 16" key="1">
    <citation type="submission" date="2024-07" db="EMBL/GenBank/DDBJ databases">
        <title>Molecular mechanisms and environmental adaptations of flagellar loss and biofilm growth of Rhodanobacter under environmental stress.</title>
        <authorList>
            <person name="Chen M."/>
        </authorList>
    </citation>
    <scope>NUCLEOTIDE SEQUENCE [LARGE SCALE GENOMIC DNA]</scope>
    <source>
        <strain evidence="15 16">RS22</strain>
    </source>
</reference>
<comment type="caution">
    <text evidence="15">The sequence shown here is derived from an EMBL/GenBank/DDBJ whole genome shotgun (WGS) entry which is preliminary data.</text>
</comment>
<evidence type="ECO:0000256" key="13">
    <source>
        <dbReference type="SAM" id="Phobius"/>
    </source>
</evidence>
<feature type="transmembrane region" description="Helical" evidence="13">
    <location>
        <begin position="151"/>
        <end position="174"/>
    </location>
</feature>
<evidence type="ECO:0000256" key="12">
    <source>
        <dbReference type="ARBA" id="ARBA00037975"/>
    </source>
</evidence>
<dbReference type="InterPro" id="IPR011577">
    <property type="entry name" value="Cyt_b561_bac/Ni-Hgenase"/>
</dbReference>
<evidence type="ECO:0000256" key="4">
    <source>
        <dbReference type="ARBA" id="ARBA00022475"/>
    </source>
</evidence>
<dbReference type="Pfam" id="PF01292">
    <property type="entry name" value="Ni_hydr_CYTB"/>
    <property type="match status" value="1"/>
</dbReference>
<evidence type="ECO:0000313" key="15">
    <source>
        <dbReference type="EMBL" id="MEY2182500.1"/>
    </source>
</evidence>
<evidence type="ECO:0000256" key="1">
    <source>
        <dbReference type="ARBA" id="ARBA00001970"/>
    </source>
</evidence>
<dbReference type="InterPro" id="IPR052168">
    <property type="entry name" value="Cytochrome_b561_oxidase"/>
</dbReference>
<keyword evidence="3" id="KW-0813">Transport</keyword>
<keyword evidence="7" id="KW-0479">Metal-binding</keyword>
<dbReference type="InterPro" id="IPR016174">
    <property type="entry name" value="Di-haem_cyt_TM"/>
</dbReference>
<dbReference type="SUPFAM" id="SSF81342">
    <property type="entry name" value="Transmembrane di-heme cytochromes"/>
    <property type="match status" value="1"/>
</dbReference>
<keyword evidence="5" id="KW-0349">Heme</keyword>
<evidence type="ECO:0000256" key="3">
    <source>
        <dbReference type="ARBA" id="ARBA00022448"/>
    </source>
</evidence>
<comment type="cofactor">
    <cofactor evidence="1">
        <name>heme b</name>
        <dbReference type="ChEBI" id="CHEBI:60344"/>
    </cofactor>
</comment>
<evidence type="ECO:0000256" key="7">
    <source>
        <dbReference type="ARBA" id="ARBA00022723"/>
    </source>
</evidence>
<accession>A0ABV4AQ59</accession>
<evidence type="ECO:0000256" key="6">
    <source>
        <dbReference type="ARBA" id="ARBA00022692"/>
    </source>
</evidence>
<keyword evidence="6 13" id="KW-0812">Transmembrane</keyword>
<keyword evidence="9 13" id="KW-1133">Transmembrane helix</keyword>